<dbReference type="InterPro" id="IPR011006">
    <property type="entry name" value="CheY-like_superfamily"/>
</dbReference>
<sequence>MIATQSADRISVAIIDDHAIIHDGITGWVADATAPAIGVVGTYENIEQFDLGDSSADVIVLDLQFGTGAPQLASVADLCKRGLRVIVFSQHTASHIVMECLDLGAVTYLSKAEGRVHMLAAIQAAGTDQPYLSPTMAKAIAADDSTKRPDLSEREKEVLISWFQTESKELVGKRLFITEGTVKTHLGRIRTKYANVGRSAPTKAALVARAIQDGLITVDEL</sequence>
<dbReference type="InterPro" id="IPR039420">
    <property type="entry name" value="WalR-like"/>
</dbReference>
<comment type="caution">
    <text evidence="4">The sequence shown here is derived from an EMBL/GenBank/DDBJ whole genome shotgun (WGS) entry which is preliminary data.</text>
</comment>
<dbReference type="InterPro" id="IPR036388">
    <property type="entry name" value="WH-like_DNA-bd_sf"/>
</dbReference>
<proteinExistence type="predicted"/>
<gene>
    <name evidence="4" type="ORF">HH308_28060</name>
</gene>
<evidence type="ECO:0000259" key="3">
    <source>
        <dbReference type="PROSITE" id="PS50110"/>
    </source>
</evidence>
<dbReference type="InterPro" id="IPR000792">
    <property type="entry name" value="Tscrpt_reg_LuxR_C"/>
</dbReference>
<dbReference type="EMBL" id="JABBNB010000050">
    <property type="protein sequence ID" value="NMO05082.1"/>
    <property type="molecule type" value="Genomic_DNA"/>
</dbReference>
<name>A0A848L3S4_9ACTN</name>
<keyword evidence="5" id="KW-1185">Reference proteome</keyword>
<dbReference type="SMART" id="SM00448">
    <property type="entry name" value="REC"/>
    <property type="match status" value="1"/>
</dbReference>
<dbReference type="PANTHER" id="PTHR43214">
    <property type="entry name" value="TWO-COMPONENT RESPONSE REGULATOR"/>
    <property type="match status" value="1"/>
</dbReference>
<dbReference type="Gene3D" id="3.40.50.2300">
    <property type="match status" value="1"/>
</dbReference>
<feature type="modified residue" description="4-aspartylphosphate" evidence="2">
    <location>
        <position position="62"/>
    </location>
</feature>
<dbReference type="PROSITE" id="PS50110">
    <property type="entry name" value="RESPONSE_REGULATORY"/>
    <property type="match status" value="1"/>
</dbReference>
<dbReference type="InterPro" id="IPR016032">
    <property type="entry name" value="Sig_transdc_resp-reg_C-effctor"/>
</dbReference>
<dbReference type="AlphaFoldDB" id="A0A848L3S4"/>
<evidence type="ECO:0000313" key="4">
    <source>
        <dbReference type="EMBL" id="NMO05082.1"/>
    </source>
</evidence>
<organism evidence="4 5">
    <name type="scientific">Gordonia asplenii</name>
    <dbReference type="NCBI Taxonomy" id="2725283"/>
    <lineage>
        <taxon>Bacteria</taxon>
        <taxon>Bacillati</taxon>
        <taxon>Actinomycetota</taxon>
        <taxon>Actinomycetes</taxon>
        <taxon>Mycobacteriales</taxon>
        <taxon>Gordoniaceae</taxon>
        <taxon>Gordonia</taxon>
    </lineage>
</organism>
<dbReference type="Pfam" id="PF00196">
    <property type="entry name" value="GerE"/>
    <property type="match status" value="1"/>
</dbReference>
<keyword evidence="2" id="KW-0597">Phosphoprotein</keyword>
<dbReference type="SUPFAM" id="SSF46894">
    <property type="entry name" value="C-terminal effector domain of the bipartite response regulators"/>
    <property type="match status" value="1"/>
</dbReference>
<dbReference type="Pfam" id="PF00072">
    <property type="entry name" value="Response_reg"/>
    <property type="match status" value="1"/>
</dbReference>
<reference evidence="4 5" key="1">
    <citation type="submission" date="2020-04" db="EMBL/GenBank/DDBJ databases">
        <title>Gordonia sp. nov. TBRC 11910.</title>
        <authorList>
            <person name="Suriyachadkun C."/>
        </authorList>
    </citation>
    <scope>NUCLEOTIDE SEQUENCE [LARGE SCALE GENOMIC DNA]</scope>
    <source>
        <strain evidence="4 5">TBRC 11910</strain>
    </source>
</reference>
<dbReference type="GO" id="GO:0000160">
    <property type="term" value="P:phosphorelay signal transduction system"/>
    <property type="evidence" value="ECO:0007669"/>
    <property type="project" value="InterPro"/>
</dbReference>
<evidence type="ECO:0000256" key="1">
    <source>
        <dbReference type="ARBA" id="ARBA00023125"/>
    </source>
</evidence>
<dbReference type="SMART" id="SM00421">
    <property type="entry name" value="HTH_LUXR"/>
    <property type="match status" value="1"/>
</dbReference>
<evidence type="ECO:0000313" key="5">
    <source>
        <dbReference type="Proteomes" id="UP000550729"/>
    </source>
</evidence>
<keyword evidence="1" id="KW-0238">DNA-binding</keyword>
<dbReference type="Proteomes" id="UP000550729">
    <property type="component" value="Unassembled WGS sequence"/>
</dbReference>
<protein>
    <submittedName>
        <fullName evidence="4">Response regulator transcription factor</fullName>
    </submittedName>
</protein>
<dbReference type="InterPro" id="IPR001789">
    <property type="entry name" value="Sig_transdc_resp-reg_receiver"/>
</dbReference>
<dbReference type="Gene3D" id="1.10.10.10">
    <property type="entry name" value="Winged helix-like DNA-binding domain superfamily/Winged helix DNA-binding domain"/>
    <property type="match status" value="1"/>
</dbReference>
<evidence type="ECO:0000256" key="2">
    <source>
        <dbReference type="PROSITE-ProRule" id="PRU00169"/>
    </source>
</evidence>
<feature type="domain" description="Response regulatory" evidence="3">
    <location>
        <begin position="11"/>
        <end position="126"/>
    </location>
</feature>
<accession>A0A848L3S4</accession>
<dbReference type="GO" id="GO:0003677">
    <property type="term" value="F:DNA binding"/>
    <property type="evidence" value="ECO:0007669"/>
    <property type="project" value="UniProtKB-KW"/>
</dbReference>
<dbReference type="GO" id="GO:0006355">
    <property type="term" value="P:regulation of DNA-templated transcription"/>
    <property type="evidence" value="ECO:0007669"/>
    <property type="project" value="InterPro"/>
</dbReference>
<dbReference type="SUPFAM" id="SSF52172">
    <property type="entry name" value="CheY-like"/>
    <property type="match status" value="1"/>
</dbReference>